<dbReference type="RefSeq" id="WP_210664736.1">
    <property type="nucleotide sequence ID" value="NZ_JAGFBV010000001.1"/>
</dbReference>
<accession>A0A941B1Q8</accession>
<comment type="caution">
    <text evidence="2">The sequence shown here is derived from an EMBL/GenBank/DDBJ whole genome shotgun (WGS) entry which is preliminary data.</text>
</comment>
<dbReference type="Gene3D" id="3.90.1340.10">
    <property type="entry name" value="Phage tail collar domain"/>
    <property type="match status" value="1"/>
</dbReference>
<gene>
    <name evidence="2" type="ORF">J3495_01215</name>
</gene>
<evidence type="ECO:0000313" key="2">
    <source>
        <dbReference type="EMBL" id="MBP4136693.1"/>
    </source>
</evidence>
<feature type="domain" description="Phage tail collar" evidence="1">
    <location>
        <begin position="6"/>
        <end position="61"/>
    </location>
</feature>
<dbReference type="Pfam" id="PF07484">
    <property type="entry name" value="Collar"/>
    <property type="match status" value="1"/>
</dbReference>
<dbReference type="EMBL" id="JAGFBV010000001">
    <property type="protein sequence ID" value="MBP4136693.1"/>
    <property type="molecule type" value="Genomic_DNA"/>
</dbReference>
<dbReference type="SUPFAM" id="SSF88874">
    <property type="entry name" value="Receptor-binding domain of short tail fibre protein gp12"/>
    <property type="match status" value="1"/>
</dbReference>
<dbReference type="InterPro" id="IPR011083">
    <property type="entry name" value="Phage_tail_collar_dom"/>
</dbReference>
<proteinExistence type="predicted"/>
<evidence type="ECO:0000259" key="1">
    <source>
        <dbReference type="Pfam" id="PF07484"/>
    </source>
</evidence>
<dbReference type="Proteomes" id="UP000675047">
    <property type="component" value="Unassembled WGS sequence"/>
</dbReference>
<keyword evidence="3" id="KW-1185">Reference proteome</keyword>
<name>A0A941B1Q8_9FLAO</name>
<evidence type="ECO:0000313" key="3">
    <source>
        <dbReference type="Proteomes" id="UP000675047"/>
    </source>
</evidence>
<dbReference type="InterPro" id="IPR037053">
    <property type="entry name" value="Phage_tail_collar_dom_sf"/>
</dbReference>
<dbReference type="AlphaFoldDB" id="A0A941B1Q8"/>
<protein>
    <submittedName>
        <fullName evidence="2">Phage tail protein</fullName>
    </submittedName>
</protein>
<sequence length="179" mass="18707">MEGTIGEIRLFAATFTPRDWSYCDGSLIQIRSNTALFSILGTNYGGDGQNTFALPDLRGRTALGTGQGPGLSYYALGQKSGVNNVTLTNAQLPSHTHVCTSNVTIPAYSDEGDSNSPTGNVLAAKAAMYSTIAGDTAMKAAPFSVAVSIAGSSQPLTLNQPSLGLNYIICMFGIFPSRQ</sequence>
<reference evidence="2 3" key="1">
    <citation type="submission" date="2021-03" db="EMBL/GenBank/DDBJ databases">
        <title>Flavobacterium Flabelliformis Sp. Nov. And Flavobacterium Geliluteum Sp. Nov., Two Novel Multidrug Resistant Psychrophilic Species Isolated From Antarctica.</title>
        <authorList>
            <person name="Kralova S."/>
            <person name="Busse H.J."/>
            <person name="Bezdicek M."/>
            <person name="Nykrynova M."/>
            <person name="Kroupova E."/>
            <person name="Krsek D."/>
            <person name="Sedlacek I."/>
        </authorList>
    </citation>
    <scope>NUCLEOTIDE SEQUENCE [LARGE SCALE GENOMIC DNA]</scope>
    <source>
        <strain evidence="2 3">P7388</strain>
    </source>
</reference>
<organism evidence="2 3">
    <name type="scientific">Flavobacterium geliluteum</name>
    <dbReference type="NCBI Taxonomy" id="2816120"/>
    <lineage>
        <taxon>Bacteria</taxon>
        <taxon>Pseudomonadati</taxon>
        <taxon>Bacteroidota</taxon>
        <taxon>Flavobacteriia</taxon>
        <taxon>Flavobacteriales</taxon>
        <taxon>Flavobacteriaceae</taxon>
        <taxon>Flavobacterium</taxon>
    </lineage>
</organism>